<dbReference type="Proteomes" id="UP000019132">
    <property type="component" value="Unassembled WGS sequence"/>
</dbReference>
<feature type="region of interest" description="Disordered" evidence="2">
    <location>
        <begin position="1"/>
        <end position="25"/>
    </location>
</feature>
<dbReference type="HOGENOM" id="CLU_1163138_0_0_1"/>
<name>K3WEI3_GLOUD</name>
<evidence type="ECO:0000313" key="4">
    <source>
        <dbReference type="Proteomes" id="UP000019132"/>
    </source>
</evidence>
<reference evidence="4" key="1">
    <citation type="journal article" date="2010" name="Genome Biol.">
        <title>Genome sequence of the necrotrophic plant pathogen Pythium ultimum reveals original pathogenicity mechanisms and effector repertoire.</title>
        <authorList>
            <person name="Levesque C.A."/>
            <person name="Brouwer H."/>
            <person name="Cano L."/>
            <person name="Hamilton J.P."/>
            <person name="Holt C."/>
            <person name="Huitema E."/>
            <person name="Raffaele S."/>
            <person name="Robideau G.P."/>
            <person name="Thines M."/>
            <person name="Win J."/>
            <person name="Zerillo M.M."/>
            <person name="Beakes G.W."/>
            <person name="Boore J.L."/>
            <person name="Busam D."/>
            <person name="Dumas B."/>
            <person name="Ferriera S."/>
            <person name="Fuerstenberg S.I."/>
            <person name="Gachon C.M."/>
            <person name="Gaulin E."/>
            <person name="Govers F."/>
            <person name="Grenville-Briggs L."/>
            <person name="Horner N."/>
            <person name="Hostetler J."/>
            <person name="Jiang R.H."/>
            <person name="Johnson J."/>
            <person name="Krajaejun T."/>
            <person name="Lin H."/>
            <person name="Meijer H.J."/>
            <person name="Moore B."/>
            <person name="Morris P."/>
            <person name="Phuntmart V."/>
            <person name="Puiu D."/>
            <person name="Shetty J."/>
            <person name="Stajich J.E."/>
            <person name="Tripathy S."/>
            <person name="Wawra S."/>
            <person name="van West P."/>
            <person name="Whitty B.R."/>
            <person name="Coutinho P.M."/>
            <person name="Henrissat B."/>
            <person name="Martin F."/>
            <person name="Thomas P.D."/>
            <person name="Tyler B.M."/>
            <person name="De Vries R.P."/>
            <person name="Kamoun S."/>
            <person name="Yandell M."/>
            <person name="Tisserat N."/>
            <person name="Buell C.R."/>
        </authorList>
    </citation>
    <scope>NUCLEOTIDE SEQUENCE</scope>
    <source>
        <strain evidence="4">DAOM:BR144</strain>
    </source>
</reference>
<keyword evidence="1" id="KW-0175">Coiled coil</keyword>
<evidence type="ECO:0000313" key="3">
    <source>
        <dbReference type="EnsemblProtists" id="PYU1_T003374"/>
    </source>
</evidence>
<feature type="coiled-coil region" evidence="1">
    <location>
        <begin position="37"/>
        <end position="78"/>
    </location>
</feature>
<dbReference type="eggNOG" id="ENOG502S075">
    <property type="taxonomic scope" value="Eukaryota"/>
</dbReference>
<dbReference type="VEuPathDB" id="FungiDB:PYU1_G003364"/>
<dbReference type="InParanoid" id="K3WEI3"/>
<keyword evidence="4" id="KW-1185">Reference proteome</keyword>
<feature type="coiled-coil region" evidence="1">
    <location>
        <begin position="114"/>
        <end position="141"/>
    </location>
</feature>
<dbReference type="STRING" id="431595.K3WEI3"/>
<reference evidence="3" key="3">
    <citation type="submission" date="2015-02" db="UniProtKB">
        <authorList>
            <consortium name="EnsemblProtists"/>
        </authorList>
    </citation>
    <scope>IDENTIFICATION</scope>
    <source>
        <strain evidence="3">DAOM BR144</strain>
    </source>
</reference>
<accession>K3WEI3</accession>
<evidence type="ECO:0000256" key="2">
    <source>
        <dbReference type="SAM" id="MobiDB-lite"/>
    </source>
</evidence>
<dbReference type="AlphaFoldDB" id="K3WEI3"/>
<protein>
    <recommendedName>
        <fullName evidence="5">C2H2-type domain-containing protein</fullName>
    </recommendedName>
</protein>
<proteinExistence type="predicted"/>
<reference evidence="4" key="2">
    <citation type="submission" date="2010-04" db="EMBL/GenBank/DDBJ databases">
        <authorList>
            <person name="Buell R."/>
            <person name="Hamilton J."/>
            <person name="Hostetler J."/>
        </authorList>
    </citation>
    <scope>NUCLEOTIDE SEQUENCE [LARGE SCALE GENOMIC DNA]</scope>
    <source>
        <strain evidence="4">DAOM:BR144</strain>
    </source>
</reference>
<evidence type="ECO:0008006" key="5">
    <source>
        <dbReference type="Google" id="ProtNLM"/>
    </source>
</evidence>
<evidence type="ECO:0000256" key="1">
    <source>
        <dbReference type="SAM" id="Coils"/>
    </source>
</evidence>
<dbReference type="Gene3D" id="4.10.1130.20">
    <property type="match status" value="1"/>
</dbReference>
<dbReference type="EnsemblProtists" id="PYU1_T003374">
    <property type="protein sequence ID" value="PYU1_T003374"/>
    <property type="gene ID" value="PYU1_G003364"/>
</dbReference>
<dbReference type="EMBL" id="GL376603">
    <property type="status" value="NOT_ANNOTATED_CDS"/>
    <property type="molecule type" value="Genomic_DNA"/>
</dbReference>
<organism evidence="3 4">
    <name type="scientific">Globisporangium ultimum (strain ATCC 200006 / CBS 805.95 / DAOM BR144)</name>
    <name type="common">Pythium ultimum</name>
    <dbReference type="NCBI Taxonomy" id="431595"/>
    <lineage>
        <taxon>Eukaryota</taxon>
        <taxon>Sar</taxon>
        <taxon>Stramenopiles</taxon>
        <taxon>Oomycota</taxon>
        <taxon>Peronosporomycetes</taxon>
        <taxon>Pythiales</taxon>
        <taxon>Pythiaceae</taxon>
        <taxon>Globisporangium</taxon>
    </lineage>
</organism>
<sequence>MALHELKKKESLSKELESVKSESKHTNYRIHALDVEVETAQSKLRQKDRTIDELRDTNAQLKKEMSRLTDKVQNLSSSISVMQELIAEKDKEIDRKDEMIRCKKTEVKCLAKIDDSSKERIEELVRQIADLQQQLLDTQKEYLNKVKKDEVWREKQRTKDRSEIMKDMEVLHKPRRCKNCNETFTNKTNTSLSCSYHPGRYVARQYPLEGYQWSCCQKRDLSSRACKFAGRHIESKLAD</sequence>